<reference evidence="1 2" key="1">
    <citation type="journal article" date="2019" name="Sci. Rep.">
        <title>Sulfobacillus thermotolerans: new insights into resistance and metabolic capacities of acidophilic chemolithotrophs.</title>
        <authorList>
            <person name="Panyushkina A.E."/>
            <person name="Babenko V.V."/>
            <person name="Nikitina A.S."/>
            <person name="Selezneva O.V."/>
            <person name="Tsaplina I.A."/>
            <person name="Letarova M.A."/>
            <person name="Kostryukova E.S."/>
            <person name="Letarov A.V."/>
        </authorList>
    </citation>
    <scope>NUCLEOTIDE SEQUENCE [LARGE SCALE GENOMIC DNA]</scope>
    <source>
        <strain evidence="1 2">Kr1</strain>
    </source>
</reference>
<dbReference type="EMBL" id="CP019454">
    <property type="protein sequence ID" value="AUW94072.1"/>
    <property type="molecule type" value="Genomic_DNA"/>
</dbReference>
<dbReference type="Proteomes" id="UP000325292">
    <property type="component" value="Chromosome"/>
</dbReference>
<dbReference type="InterPro" id="IPR011726">
    <property type="entry name" value="KdpF"/>
</dbReference>
<dbReference type="NCBIfam" id="TIGR02115">
    <property type="entry name" value="potass_kdpF"/>
    <property type="match status" value="1"/>
</dbReference>
<dbReference type="Pfam" id="PF09604">
    <property type="entry name" value="Potass_KdpF"/>
    <property type="match status" value="1"/>
</dbReference>
<keyword evidence="2" id="KW-1185">Reference proteome</keyword>
<accession>A0ABN5H022</accession>
<organism evidence="1 2">
    <name type="scientific">Sulfobacillus thermotolerans</name>
    <dbReference type="NCBI Taxonomy" id="338644"/>
    <lineage>
        <taxon>Bacteria</taxon>
        <taxon>Bacillati</taxon>
        <taxon>Bacillota</taxon>
        <taxon>Clostridia</taxon>
        <taxon>Eubacteriales</taxon>
        <taxon>Clostridiales Family XVII. Incertae Sedis</taxon>
        <taxon>Sulfobacillus</taxon>
    </lineage>
</organism>
<evidence type="ECO:0000313" key="1">
    <source>
        <dbReference type="EMBL" id="AUW94072.1"/>
    </source>
</evidence>
<name>A0ABN5H022_9FIRM</name>
<evidence type="ECO:0000313" key="2">
    <source>
        <dbReference type="Proteomes" id="UP000325292"/>
    </source>
</evidence>
<gene>
    <name evidence="1" type="ORF">BXT84_09005</name>
</gene>
<protein>
    <submittedName>
        <fullName evidence="1">Potassium-transporting ATPase subunit F</fullName>
    </submittedName>
</protein>
<proteinExistence type="predicted"/>
<sequence length="26" mass="3140">MDWFLLALSVLVMIYLVYVIVHPEKF</sequence>